<accession>A0AAE1FTZ3</accession>
<protein>
    <recommendedName>
        <fullName evidence="3">WAP domain-containing protein</fullName>
    </recommendedName>
</protein>
<proteinExistence type="predicted"/>
<gene>
    <name evidence="1" type="ORF">Pcinc_015674</name>
</gene>
<name>A0AAE1FTZ3_PETCI</name>
<organism evidence="1 2">
    <name type="scientific">Petrolisthes cinctipes</name>
    <name type="common">Flat porcelain crab</name>
    <dbReference type="NCBI Taxonomy" id="88211"/>
    <lineage>
        <taxon>Eukaryota</taxon>
        <taxon>Metazoa</taxon>
        <taxon>Ecdysozoa</taxon>
        <taxon>Arthropoda</taxon>
        <taxon>Crustacea</taxon>
        <taxon>Multicrustacea</taxon>
        <taxon>Malacostraca</taxon>
        <taxon>Eumalacostraca</taxon>
        <taxon>Eucarida</taxon>
        <taxon>Decapoda</taxon>
        <taxon>Pleocyemata</taxon>
        <taxon>Anomura</taxon>
        <taxon>Galatheoidea</taxon>
        <taxon>Porcellanidae</taxon>
        <taxon>Petrolisthes</taxon>
    </lineage>
</organism>
<comment type="caution">
    <text evidence="1">The sequence shown here is derived from an EMBL/GenBank/DDBJ whole genome shotgun (WGS) entry which is preliminary data.</text>
</comment>
<dbReference type="Proteomes" id="UP001286313">
    <property type="component" value="Unassembled WGS sequence"/>
</dbReference>
<evidence type="ECO:0000313" key="1">
    <source>
        <dbReference type="EMBL" id="KAK3879791.1"/>
    </source>
</evidence>
<evidence type="ECO:0000313" key="2">
    <source>
        <dbReference type="Proteomes" id="UP001286313"/>
    </source>
</evidence>
<reference evidence="1" key="1">
    <citation type="submission" date="2023-10" db="EMBL/GenBank/DDBJ databases">
        <title>Genome assemblies of two species of porcelain crab, Petrolisthes cinctipes and Petrolisthes manimaculis (Anomura: Porcellanidae).</title>
        <authorList>
            <person name="Angst P."/>
        </authorList>
    </citation>
    <scope>NUCLEOTIDE SEQUENCE</scope>
    <source>
        <strain evidence="1">PB745_01</strain>
        <tissue evidence="1">Gill</tissue>
    </source>
</reference>
<sequence length="183" mass="20456">MQSNPTNLVLPTCVLVMTSPRKSIQQQDIINFVHLVVFPVIGYITGIKGDELPSLQCAIGNAEEDTQISFLFTCCLSDRHCPLGFTCCPNQDCLAEQSRVWLTEAAQMLGLPNGSQGDKLQSTVLWSWKHYPHLHYPLSLCITLQWSRRDGHTINLRGDTVLLHPGQKVPGRCRPLQNLCCVD</sequence>
<evidence type="ECO:0008006" key="3">
    <source>
        <dbReference type="Google" id="ProtNLM"/>
    </source>
</evidence>
<dbReference type="EMBL" id="JAWQEG010001397">
    <property type="protein sequence ID" value="KAK3879791.1"/>
    <property type="molecule type" value="Genomic_DNA"/>
</dbReference>
<keyword evidence="2" id="KW-1185">Reference proteome</keyword>
<dbReference type="AlphaFoldDB" id="A0AAE1FTZ3"/>